<reference evidence="3" key="2">
    <citation type="journal article" date="2023" name="IMA Fungus">
        <title>Comparative genomic study of the Penicillium genus elucidates a diverse pangenome and 15 lateral gene transfer events.</title>
        <authorList>
            <person name="Petersen C."/>
            <person name="Sorensen T."/>
            <person name="Nielsen M.R."/>
            <person name="Sondergaard T.E."/>
            <person name="Sorensen J.L."/>
            <person name="Fitzpatrick D.A."/>
            <person name="Frisvad J.C."/>
            <person name="Nielsen K.L."/>
        </authorList>
    </citation>
    <scope>NUCLEOTIDE SEQUENCE</scope>
    <source>
        <strain evidence="3">IBT 29864</strain>
    </source>
</reference>
<dbReference type="PANTHER" id="PTHR43355">
    <property type="entry name" value="FLAVIN REDUCTASE (NADPH)"/>
    <property type="match status" value="1"/>
</dbReference>
<dbReference type="InterPro" id="IPR051606">
    <property type="entry name" value="Polyketide_Oxido-like"/>
</dbReference>
<dbReference type="AlphaFoldDB" id="A0A9W9VFK0"/>
<name>A0A9W9VFK0_9EURO</name>
<dbReference type="InterPro" id="IPR036291">
    <property type="entry name" value="NAD(P)-bd_dom_sf"/>
</dbReference>
<evidence type="ECO:0000259" key="2">
    <source>
        <dbReference type="Pfam" id="PF13460"/>
    </source>
</evidence>
<organism evidence="3 4">
    <name type="scientific">Penicillium cataractarum</name>
    <dbReference type="NCBI Taxonomy" id="2100454"/>
    <lineage>
        <taxon>Eukaryota</taxon>
        <taxon>Fungi</taxon>
        <taxon>Dikarya</taxon>
        <taxon>Ascomycota</taxon>
        <taxon>Pezizomycotina</taxon>
        <taxon>Eurotiomycetes</taxon>
        <taxon>Eurotiomycetidae</taxon>
        <taxon>Eurotiales</taxon>
        <taxon>Aspergillaceae</taxon>
        <taxon>Penicillium</taxon>
    </lineage>
</organism>
<evidence type="ECO:0000313" key="4">
    <source>
        <dbReference type="Proteomes" id="UP001147782"/>
    </source>
</evidence>
<evidence type="ECO:0000313" key="3">
    <source>
        <dbReference type="EMBL" id="KAJ5377561.1"/>
    </source>
</evidence>
<dbReference type="SUPFAM" id="SSF51735">
    <property type="entry name" value="NAD(P)-binding Rossmann-fold domains"/>
    <property type="match status" value="1"/>
</dbReference>
<keyword evidence="4" id="KW-1185">Reference proteome</keyword>
<dbReference type="OrthoDB" id="63935at2759"/>
<dbReference type="RefSeq" id="XP_056556424.1">
    <property type="nucleotide sequence ID" value="XM_056697899.1"/>
</dbReference>
<proteinExistence type="inferred from homology"/>
<sequence>MTSTTKTVAFFGASTGVGLSALKHSLAAGLQCTALCRTPSKLEAIFPADSTPNLKIIKGDAHDITAVTQCIRTSDGNLVDMIITTIGSRPIWYKMTIEDPECCRKGAAVLIEAIAQLRSQGATGRPYIVPFSTTGMSRFGRDYPLAMFPIYLWLLKAPHEDKEIMEDRFIASGETFTILRGSILTDGETAKTVRVGVEDPKTGRESTAIGYFISREDSGRWIAENLILKKTPEYENKILMITT</sequence>
<dbReference type="Pfam" id="PF13460">
    <property type="entry name" value="NAD_binding_10"/>
    <property type="match status" value="1"/>
</dbReference>
<reference evidence="3" key="1">
    <citation type="submission" date="2022-11" db="EMBL/GenBank/DDBJ databases">
        <authorList>
            <person name="Petersen C."/>
        </authorList>
    </citation>
    <scope>NUCLEOTIDE SEQUENCE</scope>
    <source>
        <strain evidence="3">IBT 29864</strain>
    </source>
</reference>
<dbReference type="PANTHER" id="PTHR43355:SF2">
    <property type="entry name" value="FLAVIN REDUCTASE (NADPH)"/>
    <property type="match status" value="1"/>
</dbReference>
<dbReference type="Gene3D" id="3.40.50.720">
    <property type="entry name" value="NAD(P)-binding Rossmann-like Domain"/>
    <property type="match status" value="1"/>
</dbReference>
<evidence type="ECO:0000256" key="1">
    <source>
        <dbReference type="ARBA" id="ARBA00038376"/>
    </source>
</evidence>
<dbReference type="GO" id="GO:0004074">
    <property type="term" value="F:biliverdin reductase [NAD(P)H] activity"/>
    <property type="evidence" value="ECO:0007669"/>
    <property type="project" value="TreeGrafter"/>
</dbReference>
<dbReference type="GO" id="GO:0042602">
    <property type="term" value="F:riboflavin reductase (NADPH) activity"/>
    <property type="evidence" value="ECO:0007669"/>
    <property type="project" value="TreeGrafter"/>
</dbReference>
<accession>A0A9W9VFK0</accession>
<protein>
    <recommendedName>
        <fullName evidence="2">NAD(P)-binding domain-containing protein</fullName>
    </recommendedName>
</protein>
<dbReference type="GeneID" id="81437078"/>
<comment type="caution">
    <text evidence="3">The sequence shown here is derived from an EMBL/GenBank/DDBJ whole genome shotgun (WGS) entry which is preliminary data.</text>
</comment>
<dbReference type="InterPro" id="IPR016040">
    <property type="entry name" value="NAD(P)-bd_dom"/>
</dbReference>
<gene>
    <name evidence="3" type="ORF">N7496_004970</name>
</gene>
<dbReference type="EMBL" id="JAPZBS010000004">
    <property type="protein sequence ID" value="KAJ5377561.1"/>
    <property type="molecule type" value="Genomic_DNA"/>
</dbReference>
<feature type="domain" description="NAD(P)-binding" evidence="2">
    <location>
        <begin position="12"/>
        <end position="224"/>
    </location>
</feature>
<comment type="similarity">
    <text evidence="1">Belongs to the avfA family.</text>
</comment>
<dbReference type="Proteomes" id="UP001147782">
    <property type="component" value="Unassembled WGS sequence"/>
</dbReference>